<evidence type="ECO:0000313" key="3">
    <source>
        <dbReference type="Proteomes" id="UP000188627"/>
    </source>
</evidence>
<dbReference type="InterPro" id="IPR036452">
    <property type="entry name" value="Ribo_hydro-like"/>
</dbReference>
<evidence type="ECO:0000259" key="1">
    <source>
        <dbReference type="Pfam" id="PF01156"/>
    </source>
</evidence>
<feature type="domain" description="Inosine/uridine-preferring nucleoside hydrolase" evidence="1">
    <location>
        <begin position="11"/>
        <end position="67"/>
    </location>
</feature>
<evidence type="ECO:0000313" key="2">
    <source>
        <dbReference type="EMBL" id="OOE89359.1"/>
    </source>
</evidence>
<dbReference type="Pfam" id="PF01156">
    <property type="entry name" value="IU_nuc_hydro"/>
    <property type="match status" value="1"/>
</dbReference>
<organism evidence="2 3">
    <name type="scientific">Salinivibrio sharmensis</name>
    <dbReference type="NCBI Taxonomy" id="390883"/>
    <lineage>
        <taxon>Bacteria</taxon>
        <taxon>Pseudomonadati</taxon>
        <taxon>Pseudomonadota</taxon>
        <taxon>Gammaproteobacteria</taxon>
        <taxon>Vibrionales</taxon>
        <taxon>Vibrionaceae</taxon>
        <taxon>Salinivibrio</taxon>
    </lineage>
</organism>
<keyword evidence="3" id="KW-1185">Reference proteome</keyword>
<dbReference type="EMBL" id="MUFC01000004">
    <property type="protein sequence ID" value="OOE89359.1"/>
    <property type="molecule type" value="Genomic_DNA"/>
</dbReference>
<protein>
    <recommendedName>
        <fullName evidence="1">Inosine/uridine-preferring nucleoside hydrolase domain-containing protein</fullName>
    </recommendedName>
</protein>
<proteinExistence type="predicted"/>
<dbReference type="SUPFAM" id="SSF53590">
    <property type="entry name" value="Nucleoside hydrolase"/>
    <property type="match status" value="1"/>
</dbReference>
<reference evidence="3" key="1">
    <citation type="submission" date="2017-01" db="EMBL/GenBank/DDBJ databases">
        <title>Draft genome of the species Salinivibrio sharmensis.</title>
        <authorList>
            <person name="Lopez-Hermoso C."/>
            <person name="De La Haba R."/>
            <person name="Sanchez-Porro C."/>
            <person name="Ventosa A."/>
        </authorList>
    </citation>
    <scope>NUCLEOTIDE SEQUENCE [LARGE SCALE GENOMIC DNA]</scope>
    <source>
        <strain evidence="3">CBH463</strain>
    </source>
</reference>
<accession>A0ABX3KIX7</accession>
<dbReference type="Gene3D" id="3.90.245.10">
    <property type="entry name" value="Ribonucleoside hydrolase-like"/>
    <property type="match status" value="1"/>
</dbReference>
<dbReference type="RefSeq" id="WP_077771760.1">
    <property type="nucleotide sequence ID" value="NZ_MUFC01000004.1"/>
</dbReference>
<gene>
    <name evidence="2" type="ORF">BZG74_05860</name>
</gene>
<dbReference type="InterPro" id="IPR001910">
    <property type="entry name" value="Inosine/uridine_hydrolase_dom"/>
</dbReference>
<name>A0ABX3KIX7_9GAMM</name>
<sequence>MNPLLSTAIPAMTMLVMPDLFQCESLWVGVETQGTLTTGMTVVDRYHVTSNLANTEVAMAVDRKGFINLLYDCLRQYH</sequence>
<comment type="caution">
    <text evidence="2">The sequence shown here is derived from an EMBL/GenBank/DDBJ whole genome shotgun (WGS) entry which is preliminary data.</text>
</comment>
<dbReference type="Proteomes" id="UP000188627">
    <property type="component" value="Unassembled WGS sequence"/>
</dbReference>